<evidence type="ECO:0000256" key="9">
    <source>
        <dbReference type="ARBA" id="ARBA00022842"/>
    </source>
</evidence>
<dbReference type="Proteomes" id="UP001620626">
    <property type="component" value="Unassembled WGS sequence"/>
</dbReference>
<evidence type="ECO:0000256" key="7">
    <source>
        <dbReference type="ARBA" id="ARBA00022741"/>
    </source>
</evidence>
<evidence type="ECO:0000256" key="3">
    <source>
        <dbReference type="ARBA" id="ARBA00004141"/>
    </source>
</evidence>
<keyword evidence="5" id="KW-0812">Transmembrane</keyword>
<name>A0ABD2IVE6_9BILA</name>
<feature type="domain" description="Guanylate cyclase" evidence="14">
    <location>
        <begin position="67"/>
        <end position="103"/>
    </location>
</feature>
<comment type="subcellular location">
    <subcellularLocation>
        <location evidence="3">Membrane</location>
        <topology evidence="3">Multi-pass membrane protein</topology>
    </subcellularLocation>
</comment>
<evidence type="ECO:0000256" key="11">
    <source>
        <dbReference type="ARBA" id="ARBA00023136"/>
    </source>
</evidence>
<proteinExistence type="predicted"/>
<keyword evidence="16" id="KW-1185">Reference proteome</keyword>
<comment type="catalytic activity">
    <reaction evidence="2">
        <text>ATP = 3',5'-cyclic AMP + diphosphate</text>
        <dbReference type="Rhea" id="RHEA:15389"/>
        <dbReference type="ChEBI" id="CHEBI:30616"/>
        <dbReference type="ChEBI" id="CHEBI:33019"/>
        <dbReference type="ChEBI" id="CHEBI:58165"/>
        <dbReference type="EC" id="4.6.1.1"/>
    </reaction>
</comment>
<evidence type="ECO:0000256" key="13">
    <source>
        <dbReference type="SAM" id="MobiDB-lite"/>
    </source>
</evidence>
<evidence type="ECO:0000256" key="8">
    <source>
        <dbReference type="ARBA" id="ARBA00022840"/>
    </source>
</evidence>
<dbReference type="EMBL" id="JBICBT010001132">
    <property type="protein sequence ID" value="KAL3081595.1"/>
    <property type="molecule type" value="Genomic_DNA"/>
</dbReference>
<dbReference type="GO" id="GO:0005524">
    <property type="term" value="F:ATP binding"/>
    <property type="evidence" value="ECO:0007669"/>
    <property type="project" value="UniProtKB-KW"/>
</dbReference>
<gene>
    <name evidence="15" type="ORF">niasHT_034253</name>
</gene>
<protein>
    <recommendedName>
        <fullName evidence="4">adenylate cyclase</fullName>
        <ecNumber evidence="4">4.6.1.1</ecNumber>
    </recommendedName>
</protein>
<comment type="caution">
    <text evidence="15">The sequence shown here is derived from an EMBL/GenBank/DDBJ whole genome shotgun (WGS) entry which is preliminary data.</text>
</comment>
<evidence type="ECO:0000256" key="6">
    <source>
        <dbReference type="ARBA" id="ARBA00022723"/>
    </source>
</evidence>
<evidence type="ECO:0000313" key="15">
    <source>
        <dbReference type="EMBL" id="KAL3081595.1"/>
    </source>
</evidence>
<dbReference type="AlphaFoldDB" id="A0ABD2IVE6"/>
<dbReference type="PANTHER" id="PTHR45627">
    <property type="entry name" value="ADENYLATE CYCLASE TYPE 1"/>
    <property type="match status" value="1"/>
</dbReference>
<sequence length="140" mass="15343">MTDHFRNVTVPIAIGQLLFKGTVRLPGRAPLAGGPSAAPPTPIDGQSKLSGRECIRVLNELISEFDNVTDETKQILEREGFHFECRGEINVKGKGLMTTYLLRSEESRRGTVSRRRRSSAVPPITLQQSHGHGMMNGGTC</sequence>
<evidence type="ECO:0000259" key="14">
    <source>
        <dbReference type="Pfam" id="PF00211"/>
    </source>
</evidence>
<dbReference type="GO" id="GO:0016020">
    <property type="term" value="C:membrane"/>
    <property type="evidence" value="ECO:0007669"/>
    <property type="project" value="UniProtKB-SubCell"/>
</dbReference>
<dbReference type="InterPro" id="IPR001054">
    <property type="entry name" value="A/G_cyclase"/>
</dbReference>
<evidence type="ECO:0000256" key="5">
    <source>
        <dbReference type="ARBA" id="ARBA00022692"/>
    </source>
</evidence>
<organism evidence="15 16">
    <name type="scientific">Heterodera trifolii</name>
    <dbReference type="NCBI Taxonomy" id="157864"/>
    <lineage>
        <taxon>Eukaryota</taxon>
        <taxon>Metazoa</taxon>
        <taxon>Ecdysozoa</taxon>
        <taxon>Nematoda</taxon>
        <taxon>Chromadorea</taxon>
        <taxon>Rhabditida</taxon>
        <taxon>Tylenchina</taxon>
        <taxon>Tylenchomorpha</taxon>
        <taxon>Tylenchoidea</taxon>
        <taxon>Heteroderidae</taxon>
        <taxon>Heteroderinae</taxon>
        <taxon>Heterodera</taxon>
    </lineage>
</organism>
<dbReference type="Pfam" id="PF00211">
    <property type="entry name" value="Guanylate_cyc"/>
    <property type="match status" value="1"/>
</dbReference>
<evidence type="ECO:0000256" key="4">
    <source>
        <dbReference type="ARBA" id="ARBA00012201"/>
    </source>
</evidence>
<keyword evidence="6" id="KW-0479">Metal-binding</keyword>
<keyword evidence="8" id="KW-0067">ATP-binding</keyword>
<evidence type="ECO:0000256" key="12">
    <source>
        <dbReference type="ARBA" id="ARBA00023239"/>
    </source>
</evidence>
<keyword evidence="10" id="KW-1133">Transmembrane helix</keyword>
<dbReference type="SUPFAM" id="SSF55073">
    <property type="entry name" value="Nucleotide cyclase"/>
    <property type="match status" value="1"/>
</dbReference>
<accession>A0ABD2IVE6</accession>
<keyword evidence="7" id="KW-0547">Nucleotide-binding</keyword>
<dbReference type="GO" id="GO:0046872">
    <property type="term" value="F:metal ion binding"/>
    <property type="evidence" value="ECO:0007669"/>
    <property type="project" value="UniProtKB-KW"/>
</dbReference>
<evidence type="ECO:0000256" key="2">
    <source>
        <dbReference type="ARBA" id="ARBA00001593"/>
    </source>
</evidence>
<dbReference type="Gene3D" id="3.30.70.1230">
    <property type="entry name" value="Nucleotide cyclase"/>
    <property type="match status" value="1"/>
</dbReference>
<dbReference type="InterPro" id="IPR029787">
    <property type="entry name" value="Nucleotide_cyclase"/>
</dbReference>
<reference evidence="15 16" key="1">
    <citation type="submission" date="2024-10" db="EMBL/GenBank/DDBJ databases">
        <authorList>
            <person name="Kim D."/>
        </authorList>
    </citation>
    <scope>NUCLEOTIDE SEQUENCE [LARGE SCALE GENOMIC DNA]</scope>
    <source>
        <strain evidence="15">BH-2024</strain>
    </source>
</reference>
<keyword evidence="11" id="KW-0472">Membrane</keyword>
<dbReference type="GO" id="GO:0004016">
    <property type="term" value="F:adenylate cyclase activity"/>
    <property type="evidence" value="ECO:0007669"/>
    <property type="project" value="UniProtKB-EC"/>
</dbReference>
<dbReference type="EC" id="4.6.1.1" evidence="4"/>
<evidence type="ECO:0000256" key="1">
    <source>
        <dbReference type="ARBA" id="ARBA00001436"/>
    </source>
</evidence>
<feature type="region of interest" description="Disordered" evidence="13">
    <location>
        <begin position="107"/>
        <end position="140"/>
    </location>
</feature>
<evidence type="ECO:0000313" key="16">
    <source>
        <dbReference type="Proteomes" id="UP001620626"/>
    </source>
</evidence>
<dbReference type="PANTHER" id="PTHR45627:SF16">
    <property type="entry name" value="ADENYLATE CYCLASE"/>
    <property type="match status" value="1"/>
</dbReference>
<dbReference type="GO" id="GO:0004383">
    <property type="term" value="F:guanylate cyclase activity"/>
    <property type="evidence" value="ECO:0007669"/>
    <property type="project" value="UniProtKB-EC"/>
</dbReference>
<comment type="catalytic activity">
    <reaction evidence="1">
        <text>GTP = 3',5'-cyclic GMP + diphosphate</text>
        <dbReference type="Rhea" id="RHEA:13665"/>
        <dbReference type="ChEBI" id="CHEBI:33019"/>
        <dbReference type="ChEBI" id="CHEBI:37565"/>
        <dbReference type="ChEBI" id="CHEBI:57746"/>
        <dbReference type="EC" id="4.6.1.2"/>
    </reaction>
</comment>
<keyword evidence="9" id="KW-0460">Magnesium</keyword>
<keyword evidence="12" id="KW-0456">Lyase</keyword>
<evidence type="ECO:0000256" key="10">
    <source>
        <dbReference type="ARBA" id="ARBA00022989"/>
    </source>
</evidence>